<evidence type="ECO:0000313" key="2">
    <source>
        <dbReference type="EMBL" id="EPY33841.1"/>
    </source>
</evidence>
<keyword evidence="1" id="KW-0812">Transmembrane</keyword>
<gene>
    <name evidence="2" type="ORF">STCU_01925</name>
</gene>
<proteinExistence type="predicted"/>
<keyword evidence="1" id="KW-1133">Transmembrane helix</keyword>
<feature type="transmembrane region" description="Helical" evidence="1">
    <location>
        <begin position="188"/>
        <end position="205"/>
    </location>
</feature>
<dbReference type="AlphaFoldDB" id="S9W3B6"/>
<comment type="caution">
    <text evidence="2">The sequence shown here is derived from an EMBL/GenBank/DDBJ whole genome shotgun (WGS) entry which is preliminary data.</text>
</comment>
<evidence type="ECO:0008006" key="4">
    <source>
        <dbReference type="Google" id="ProtNLM"/>
    </source>
</evidence>
<accession>S9W3B6</accession>
<keyword evidence="1" id="KW-0472">Membrane</keyword>
<organism evidence="2 3">
    <name type="scientific">Strigomonas culicis</name>
    <dbReference type="NCBI Taxonomy" id="28005"/>
    <lineage>
        <taxon>Eukaryota</taxon>
        <taxon>Discoba</taxon>
        <taxon>Euglenozoa</taxon>
        <taxon>Kinetoplastea</taxon>
        <taxon>Metakinetoplastina</taxon>
        <taxon>Trypanosomatida</taxon>
        <taxon>Trypanosomatidae</taxon>
        <taxon>Strigomonadinae</taxon>
        <taxon>Strigomonas</taxon>
    </lineage>
</organism>
<dbReference type="Proteomes" id="UP000015354">
    <property type="component" value="Unassembled WGS sequence"/>
</dbReference>
<protein>
    <recommendedName>
        <fullName evidence="4">Transmembrane protein</fullName>
    </recommendedName>
</protein>
<keyword evidence="3" id="KW-1185">Reference proteome</keyword>
<dbReference type="EMBL" id="ATMH01001925">
    <property type="protein sequence ID" value="EPY33841.1"/>
    <property type="molecule type" value="Genomic_DNA"/>
</dbReference>
<evidence type="ECO:0000256" key="1">
    <source>
        <dbReference type="SAM" id="Phobius"/>
    </source>
</evidence>
<sequence length="341" mass="38377">MNYFSAFVLLFCSYSLSSLTVPFFSPLSLFPFFFSSSLAVLPSDNMDSLYFIGKAQFYQLATHISLYHEDSSPAYRHVADECLRAVGLRPERFTFWNVPMMSGYLGKAIPLDIHGGYVLVDEEKVLPMAKSYGVLRYAFLSSAVRARQGGRWRYDFMTMNATLGIGVVAGFLTLSFGRKRVGFFRRRPVGAVVTSFGVCFLTTLISRQVIKGLGLGVVQAQGSHKKALTCLQCVDCLEDVNTYTRNQVAELQAQTIPQQPGMPPPPEEYVKRFQKNKDLQCKLLETDMDEVRLIRKYMGPKLCEVHKGLRADPQHYREEHGLLLLPADRAAAQERPALPES</sequence>
<feature type="transmembrane region" description="Helical" evidence="1">
    <location>
        <begin position="156"/>
        <end position="176"/>
    </location>
</feature>
<evidence type="ECO:0000313" key="3">
    <source>
        <dbReference type="Proteomes" id="UP000015354"/>
    </source>
</evidence>
<name>S9W3B6_9TRYP</name>
<dbReference type="OrthoDB" id="268989at2759"/>
<reference evidence="2 3" key="1">
    <citation type="journal article" date="2013" name="PLoS ONE">
        <title>Predicting the Proteins of Angomonas deanei, Strigomonas culicis and Their Respective Endosymbionts Reveals New Aspects of the Trypanosomatidae Family.</title>
        <authorList>
            <person name="Motta M.C."/>
            <person name="Martins A.C."/>
            <person name="de Souza S.S."/>
            <person name="Catta-Preta C.M."/>
            <person name="Silva R."/>
            <person name="Klein C.C."/>
            <person name="de Almeida L.G."/>
            <person name="de Lima Cunha O."/>
            <person name="Ciapina L.P."/>
            <person name="Brocchi M."/>
            <person name="Colabardini A.C."/>
            <person name="de Araujo Lima B."/>
            <person name="Machado C.R."/>
            <person name="de Almeida Soares C.M."/>
            <person name="Probst C.M."/>
            <person name="de Menezes C.B."/>
            <person name="Thompson C.E."/>
            <person name="Bartholomeu D.C."/>
            <person name="Gradia D.F."/>
            <person name="Pavoni D.P."/>
            <person name="Grisard E.C."/>
            <person name="Fantinatti-Garboggini F."/>
            <person name="Marchini F.K."/>
            <person name="Rodrigues-Luiz G.F."/>
            <person name="Wagner G."/>
            <person name="Goldman G.H."/>
            <person name="Fietto J.L."/>
            <person name="Elias M.C."/>
            <person name="Goldman M.H."/>
            <person name="Sagot M.F."/>
            <person name="Pereira M."/>
            <person name="Stoco P.H."/>
            <person name="de Mendonca-Neto R.P."/>
            <person name="Teixeira S.M."/>
            <person name="Maciel T.E."/>
            <person name="de Oliveira Mendes T.A."/>
            <person name="Urmenyi T.P."/>
            <person name="de Souza W."/>
            <person name="Schenkman S."/>
            <person name="de Vasconcelos A.T."/>
        </authorList>
    </citation>
    <scope>NUCLEOTIDE SEQUENCE [LARGE SCALE GENOMIC DNA]</scope>
</reference>